<dbReference type="Pfam" id="PF03938">
    <property type="entry name" value="OmpH"/>
    <property type="match status" value="1"/>
</dbReference>
<dbReference type="SUPFAM" id="SSF111384">
    <property type="entry name" value="OmpH-like"/>
    <property type="match status" value="1"/>
</dbReference>
<proteinExistence type="inferred from homology"/>
<evidence type="ECO:0008006" key="6">
    <source>
        <dbReference type="Google" id="ProtNLM"/>
    </source>
</evidence>
<dbReference type="RefSeq" id="WP_115371340.1">
    <property type="nucleotide sequence ID" value="NZ_QASA01000001.1"/>
</dbReference>
<feature type="region of interest" description="Disordered" evidence="3">
    <location>
        <begin position="31"/>
        <end position="54"/>
    </location>
</feature>
<accession>A0A369QHM7</accession>
<dbReference type="EMBL" id="QASA01000001">
    <property type="protein sequence ID" value="RDC61798.1"/>
    <property type="molecule type" value="Genomic_DNA"/>
</dbReference>
<evidence type="ECO:0000256" key="2">
    <source>
        <dbReference type="ARBA" id="ARBA00022729"/>
    </source>
</evidence>
<comment type="similarity">
    <text evidence="1">Belongs to the Skp family.</text>
</comment>
<evidence type="ECO:0000256" key="1">
    <source>
        <dbReference type="ARBA" id="ARBA00009091"/>
    </source>
</evidence>
<name>A0A369QHM7_9BACT</name>
<dbReference type="PROSITE" id="PS51257">
    <property type="entry name" value="PROKAR_LIPOPROTEIN"/>
    <property type="match status" value="1"/>
</dbReference>
<dbReference type="AlphaFoldDB" id="A0A369QHM7"/>
<dbReference type="GO" id="GO:0050821">
    <property type="term" value="P:protein stabilization"/>
    <property type="evidence" value="ECO:0007669"/>
    <property type="project" value="TreeGrafter"/>
</dbReference>
<dbReference type="OrthoDB" id="1524711at2"/>
<dbReference type="InterPro" id="IPR005632">
    <property type="entry name" value="Chaperone_Skp"/>
</dbReference>
<feature type="compositionally biased region" description="Low complexity" evidence="3">
    <location>
        <begin position="34"/>
        <end position="45"/>
    </location>
</feature>
<keyword evidence="2" id="KW-0732">Signal</keyword>
<dbReference type="InterPro" id="IPR024930">
    <property type="entry name" value="Skp_dom_sf"/>
</dbReference>
<gene>
    <name evidence="4" type="ORF">AHMF7616_00387</name>
</gene>
<dbReference type="Gene3D" id="3.30.910.20">
    <property type="entry name" value="Skp domain"/>
    <property type="match status" value="1"/>
</dbReference>
<dbReference type="PANTHER" id="PTHR35089">
    <property type="entry name" value="CHAPERONE PROTEIN SKP"/>
    <property type="match status" value="1"/>
</dbReference>
<dbReference type="SMART" id="SM00935">
    <property type="entry name" value="OmpH"/>
    <property type="match status" value="1"/>
</dbReference>
<evidence type="ECO:0000313" key="4">
    <source>
        <dbReference type="EMBL" id="RDC61798.1"/>
    </source>
</evidence>
<comment type="caution">
    <text evidence="4">The sequence shown here is derived from an EMBL/GenBank/DDBJ whole genome shotgun (WGS) entry which is preliminary data.</text>
</comment>
<dbReference type="GO" id="GO:0005829">
    <property type="term" value="C:cytosol"/>
    <property type="evidence" value="ECO:0007669"/>
    <property type="project" value="TreeGrafter"/>
</dbReference>
<dbReference type="GO" id="GO:0051082">
    <property type="term" value="F:unfolded protein binding"/>
    <property type="evidence" value="ECO:0007669"/>
    <property type="project" value="InterPro"/>
</dbReference>
<evidence type="ECO:0000256" key="3">
    <source>
        <dbReference type="SAM" id="MobiDB-lite"/>
    </source>
</evidence>
<keyword evidence="5" id="KW-1185">Reference proteome</keyword>
<sequence length="216" mass="23448">MKKSIYLFGVSVFLSGTLFLSGCQQNAKVKDKSPATTPAATDKPAINLSSEDSTTLETQGGVAAATTGTGQKFGYINSAELLKLMPETKKAEASLQAYVGGLEKQFGGLQTSYQKQISEFQAQEKTMVDAIKQTKIKAIQDLEQQMQQSQASGQQKVAAKREELFKPILNKAEKAVKDVGKENGYDYIFDASTGSFIYAKDSHDIMPLVKTKLGIK</sequence>
<dbReference type="Proteomes" id="UP000253919">
    <property type="component" value="Unassembled WGS sequence"/>
</dbReference>
<reference evidence="4 5" key="1">
    <citation type="submission" date="2018-04" db="EMBL/GenBank/DDBJ databases">
        <title>Adhaeribacter sp. HMF7616 genome sequencing and assembly.</title>
        <authorList>
            <person name="Kang H."/>
            <person name="Kang J."/>
            <person name="Cha I."/>
            <person name="Kim H."/>
            <person name="Joh K."/>
        </authorList>
    </citation>
    <scope>NUCLEOTIDE SEQUENCE [LARGE SCALE GENOMIC DNA]</scope>
    <source>
        <strain evidence="4 5">HMF7616</strain>
    </source>
</reference>
<protein>
    <recommendedName>
        <fullName evidence="6">OmpH family outer membrane protein</fullName>
    </recommendedName>
</protein>
<evidence type="ECO:0000313" key="5">
    <source>
        <dbReference type="Proteomes" id="UP000253919"/>
    </source>
</evidence>
<dbReference type="PANTHER" id="PTHR35089:SF1">
    <property type="entry name" value="CHAPERONE PROTEIN SKP"/>
    <property type="match status" value="1"/>
</dbReference>
<organism evidence="4 5">
    <name type="scientific">Adhaeribacter pallidiroseus</name>
    <dbReference type="NCBI Taxonomy" id="2072847"/>
    <lineage>
        <taxon>Bacteria</taxon>
        <taxon>Pseudomonadati</taxon>
        <taxon>Bacteroidota</taxon>
        <taxon>Cytophagia</taxon>
        <taxon>Cytophagales</taxon>
        <taxon>Hymenobacteraceae</taxon>
        <taxon>Adhaeribacter</taxon>
    </lineage>
</organism>